<dbReference type="InterPro" id="IPR004358">
    <property type="entry name" value="Sig_transdc_His_kin-like_C"/>
</dbReference>
<dbReference type="EMBL" id="PEOG01000034">
    <property type="protein sequence ID" value="PIM52594.1"/>
    <property type="molecule type" value="Genomic_DNA"/>
</dbReference>
<dbReference type="InterPro" id="IPR036890">
    <property type="entry name" value="HATPase_C_sf"/>
</dbReference>
<name>A0A2G9CAE0_9BURK</name>
<dbReference type="PROSITE" id="PS50110">
    <property type="entry name" value="RESPONSE_REGULATORY"/>
    <property type="match status" value="5"/>
</dbReference>
<comment type="caution">
    <text evidence="9">The sequence shown here is derived from an EMBL/GenBank/DDBJ whole genome shotgun (WGS) entry which is preliminary data.</text>
</comment>
<evidence type="ECO:0000259" key="7">
    <source>
        <dbReference type="PROSITE" id="PS50109"/>
    </source>
</evidence>
<feature type="domain" description="Response regulatory" evidence="8">
    <location>
        <begin position="271"/>
        <end position="387"/>
    </location>
</feature>
<feature type="compositionally biased region" description="Low complexity" evidence="6">
    <location>
        <begin position="947"/>
        <end position="968"/>
    </location>
</feature>
<dbReference type="Proteomes" id="UP000231501">
    <property type="component" value="Unassembled WGS sequence"/>
</dbReference>
<dbReference type="PANTHER" id="PTHR43547">
    <property type="entry name" value="TWO-COMPONENT HISTIDINE KINASE"/>
    <property type="match status" value="1"/>
</dbReference>
<dbReference type="Gene3D" id="1.10.287.130">
    <property type="match status" value="1"/>
</dbReference>
<dbReference type="InterPro" id="IPR001789">
    <property type="entry name" value="Sig_transdc_resp-reg_receiver"/>
</dbReference>
<dbReference type="Pfam" id="PF00512">
    <property type="entry name" value="HisKA"/>
    <property type="match status" value="1"/>
</dbReference>
<evidence type="ECO:0000313" key="10">
    <source>
        <dbReference type="Proteomes" id="UP000231501"/>
    </source>
</evidence>
<dbReference type="CDD" id="cd00082">
    <property type="entry name" value="HisKA"/>
    <property type="match status" value="1"/>
</dbReference>
<evidence type="ECO:0000256" key="6">
    <source>
        <dbReference type="SAM" id="MobiDB-lite"/>
    </source>
</evidence>
<comment type="caution">
    <text evidence="4">Lacks conserved residue(s) required for the propagation of feature annotation.</text>
</comment>
<feature type="domain" description="Response regulatory" evidence="8">
    <location>
        <begin position="4"/>
        <end position="120"/>
    </location>
</feature>
<dbReference type="CDD" id="cd00156">
    <property type="entry name" value="REC"/>
    <property type="match status" value="2"/>
</dbReference>
<evidence type="ECO:0000256" key="4">
    <source>
        <dbReference type="PROSITE-ProRule" id="PRU00169"/>
    </source>
</evidence>
<dbReference type="InterPro" id="IPR011006">
    <property type="entry name" value="CheY-like_superfamily"/>
</dbReference>
<dbReference type="Pfam" id="PF02518">
    <property type="entry name" value="HATPase_c"/>
    <property type="match status" value="1"/>
</dbReference>
<sequence length="992" mass="107031">MNKRTFIVEDSLTVRMDLREALEDAGFDCVECATLAQARAALAEGVPALVLLDNLLPDGDGGAWLPELRAAPQGGDCVVLILSNASQASDRLRGLAHGADEYVGKPYDRLYVIDRARELVRQRQARQATPAPHLASVLLIDDSETFREALRDALEPHGYDIHTAAHGEEGLRQAAALRPNAVIVDQHMPGIDGAAVIRRLRLDPALRHTPCLLLTADEGPEAELRALEAGADAFARKQDDVDLILARVAAMLRSAKASLPEQGASLLGPKRLLLVDDSANVLAELGALLRDDGYDVIAAASGEQALELLAVQAVDAVLLDVQMPGIGGLETCRRIKSAPSLRDIPVLLLTAFEGRASMLAGLEAGADDYVVKANGEVELLKARLRAQLRRKQFEDEARRVHAELHNSAMEAAEARAARELADSRAELLAALQQRNDALEQLNAELSRASSAKTAFLSTMSHELRTPLNAVIGFAQLMRDGAAGPVSDRQAEFCGHIHNAGQHLLSLVNDLLDMAKIEAGRVDLDIEPVELDELLRDALAIVQERARLNRIEMSFFGVGGNQRLCVDRRRLRQIIYNLLSNAAKFTPKGGNIRLEARRVSRARAREALPGFPTGRRSELPDSEYAEFVQISVTDTGIGIPPDGLEKLFQPFNQIRNVLTHKVEGTGLGLATVARLVQLHDGAVAVSSQPDKGSCFTCWLPWREPVIPDVILPDETGERPLALVIEHNEQAAALMQTQLKAAGFRVRHVASAEAALELAPHLRPELITLEVNLPGLDGWDLLSRLKNLPGWAHIPVVVVSVDAGQEVALSLGASAVLHKPVSRKALSKELEMLGFKPTATRKFLVLAISDAPGELQSLSAHLSQPGFSVLRATGGKEGIELARRHVPDLIVLDLLMAEVDGIGVVEALQRDPLTAAIPVIVVAASQLTTRDRELLNRHVQRATVNRETAAAGGTPVPAPPGAARAPAGPQGHFMDEVKRAISRTSWGDLDPLDD</sequence>
<dbReference type="PROSITE" id="PS50109">
    <property type="entry name" value="HIS_KIN"/>
    <property type="match status" value="1"/>
</dbReference>
<proteinExistence type="predicted"/>
<dbReference type="OrthoDB" id="9796305at2"/>
<evidence type="ECO:0000256" key="1">
    <source>
        <dbReference type="ARBA" id="ARBA00000085"/>
    </source>
</evidence>
<keyword evidence="5" id="KW-0175">Coiled coil</keyword>
<feature type="modified residue" description="4-aspartylphosphate" evidence="4">
    <location>
        <position position="320"/>
    </location>
</feature>
<dbReference type="PRINTS" id="PR00344">
    <property type="entry name" value="BCTRLSENSOR"/>
</dbReference>
<evidence type="ECO:0000256" key="5">
    <source>
        <dbReference type="SAM" id="Coils"/>
    </source>
</evidence>
<feature type="domain" description="Histidine kinase" evidence="7">
    <location>
        <begin position="458"/>
        <end position="702"/>
    </location>
</feature>
<dbReference type="SMART" id="SM00448">
    <property type="entry name" value="REC"/>
    <property type="match status" value="5"/>
</dbReference>
<keyword evidence="10" id="KW-1185">Reference proteome</keyword>
<feature type="region of interest" description="Disordered" evidence="6">
    <location>
        <begin position="944"/>
        <end position="968"/>
    </location>
</feature>
<gene>
    <name evidence="9" type="ORF">CS062_13645</name>
</gene>
<dbReference type="Gene3D" id="3.40.50.2300">
    <property type="match status" value="5"/>
</dbReference>
<evidence type="ECO:0000259" key="8">
    <source>
        <dbReference type="PROSITE" id="PS50110"/>
    </source>
</evidence>
<feature type="domain" description="Response regulatory" evidence="8">
    <location>
        <begin position="719"/>
        <end position="832"/>
    </location>
</feature>
<dbReference type="PANTHER" id="PTHR43547:SF2">
    <property type="entry name" value="HYBRID SIGNAL TRANSDUCTION HISTIDINE KINASE C"/>
    <property type="match status" value="1"/>
</dbReference>
<dbReference type="RefSeq" id="WP_099862181.1">
    <property type="nucleotide sequence ID" value="NZ_PEOG01000034.1"/>
</dbReference>
<protein>
    <recommendedName>
        <fullName evidence="2">histidine kinase</fullName>
        <ecNumber evidence="2">2.7.13.3</ecNumber>
    </recommendedName>
</protein>
<dbReference type="SUPFAM" id="SSF47384">
    <property type="entry name" value="Homodimeric domain of signal transducing histidine kinase"/>
    <property type="match status" value="1"/>
</dbReference>
<dbReference type="GO" id="GO:0000155">
    <property type="term" value="F:phosphorelay sensor kinase activity"/>
    <property type="evidence" value="ECO:0007669"/>
    <property type="project" value="InterPro"/>
</dbReference>
<dbReference type="InterPro" id="IPR003594">
    <property type="entry name" value="HATPase_dom"/>
</dbReference>
<feature type="modified residue" description="4-aspartylphosphate" evidence="4">
    <location>
        <position position="185"/>
    </location>
</feature>
<feature type="domain" description="Response regulatory" evidence="8">
    <location>
        <begin position="842"/>
        <end position="950"/>
    </location>
</feature>
<dbReference type="Pfam" id="PF00072">
    <property type="entry name" value="Response_reg"/>
    <property type="match status" value="5"/>
</dbReference>
<organism evidence="9 10">
    <name type="scientific">Roseateles chitinivorans</name>
    <dbReference type="NCBI Taxonomy" id="2917965"/>
    <lineage>
        <taxon>Bacteria</taxon>
        <taxon>Pseudomonadati</taxon>
        <taxon>Pseudomonadota</taxon>
        <taxon>Betaproteobacteria</taxon>
        <taxon>Burkholderiales</taxon>
        <taxon>Sphaerotilaceae</taxon>
        <taxon>Roseateles</taxon>
    </lineage>
</organism>
<accession>A0A2G9CAE0</accession>
<dbReference type="InterPro" id="IPR005467">
    <property type="entry name" value="His_kinase_dom"/>
</dbReference>
<dbReference type="SUPFAM" id="SSF52172">
    <property type="entry name" value="CheY-like"/>
    <property type="match status" value="5"/>
</dbReference>
<dbReference type="CDD" id="cd16922">
    <property type="entry name" value="HATPase_EvgS-ArcB-TorS-like"/>
    <property type="match status" value="1"/>
</dbReference>
<feature type="domain" description="Response regulatory" evidence="8">
    <location>
        <begin position="136"/>
        <end position="252"/>
    </location>
</feature>
<comment type="catalytic activity">
    <reaction evidence="1">
        <text>ATP + protein L-histidine = ADP + protein N-phospho-L-histidine.</text>
        <dbReference type="EC" id="2.7.13.3"/>
    </reaction>
</comment>
<feature type="coiled-coil region" evidence="5">
    <location>
        <begin position="420"/>
        <end position="451"/>
    </location>
</feature>
<evidence type="ECO:0000256" key="3">
    <source>
        <dbReference type="ARBA" id="ARBA00022553"/>
    </source>
</evidence>
<dbReference type="InterPro" id="IPR003661">
    <property type="entry name" value="HisK_dim/P_dom"/>
</dbReference>
<dbReference type="AlphaFoldDB" id="A0A2G9CAE0"/>
<evidence type="ECO:0000313" key="9">
    <source>
        <dbReference type="EMBL" id="PIM52594.1"/>
    </source>
</evidence>
<dbReference type="SMART" id="SM00388">
    <property type="entry name" value="HisKA"/>
    <property type="match status" value="1"/>
</dbReference>
<dbReference type="SMART" id="SM00387">
    <property type="entry name" value="HATPase_c"/>
    <property type="match status" value="1"/>
</dbReference>
<evidence type="ECO:0000256" key="2">
    <source>
        <dbReference type="ARBA" id="ARBA00012438"/>
    </source>
</evidence>
<dbReference type="EC" id="2.7.13.3" evidence="2"/>
<reference evidence="9 10" key="1">
    <citation type="submission" date="2017-11" db="EMBL/GenBank/DDBJ databases">
        <title>Draft genome sequence of Mitsuaria sp. HWN-4.</title>
        <authorList>
            <person name="Gundlapally S.R."/>
        </authorList>
    </citation>
    <scope>NUCLEOTIDE SEQUENCE [LARGE SCALE GENOMIC DNA]</scope>
    <source>
        <strain evidence="9 10">HWN-4</strain>
    </source>
</reference>
<dbReference type="SUPFAM" id="SSF55874">
    <property type="entry name" value="ATPase domain of HSP90 chaperone/DNA topoisomerase II/histidine kinase"/>
    <property type="match status" value="1"/>
</dbReference>
<feature type="modified residue" description="4-aspartylphosphate" evidence="4">
    <location>
        <position position="891"/>
    </location>
</feature>
<dbReference type="InterPro" id="IPR036097">
    <property type="entry name" value="HisK_dim/P_sf"/>
</dbReference>
<keyword evidence="3 4" id="KW-0597">Phosphoprotein</keyword>
<feature type="modified residue" description="4-aspartylphosphate" evidence="4">
    <location>
        <position position="53"/>
    </location>
</feature>
<dbReference type="Gene3D" id="3.30.565.10">
    <property type="entry name" value="Histidine kinase-like ATPase, C-terminal domain"/>
    <property type="match status" value="1"/>
</dbReference>